<reference evidence="1" key="1">
    <citation type="submission" date="2022-07" db="EMBL/GenBank/DDBJ databases">
        <title>Phylogenomic reconstructions and comparative analyses of Kickxellomycotina fungi.</title>
        <authorList>
            <person name="Reynolds N.K."/>
            <person name="Stajich J.E."/>
            <person name="Barry K."/>
            <person name="Grigoriev I.V."/>
            <person name="Crous P."/>
            <person name="Smith M.E."/>
        </authorList>
    </citation>
    <scope>NUCLEOTIDE SEQUENCE</scope>
    <source>
        <strain evidence="1">RSA 1196</strain>
    </source>
</reference>
<gene>
    <name evidence="1" type="ORF">IWQ62_006110</name>
</gene>
<evidence type="ECO:0000313" key="1">
    <source>
        <dbReference type="EMBL" id="KAJ1952929.1"/>
    </source>
</evidence>
<organism evidence="1 2">
    <name type="scientific">Dispira parvispora</name>
    <dbReference type="NCBI Taxonomy" id="1520584"/>
    <lineage>
        <taxon>Eukaryota</taxon>
        <taxon>Fungi</taxon>
        <taxon>Fungi incertae sedis</taxon>
        <taxon>Zoopagomycota</taxon>
        <taxon>Kickxellomycotina</taxon>
        <taxon>Dimargaritomycetes</taxon>
        <taxon>Dimargaritales</taxon>
        <taxon>Dimargaritaceae</taxon>
        <taxon>Dispira</taxon>
    </lineage>
</organism>
<evidence type="ECO:0000313" key="2">
    <source>
        <dbReference type="Proteomes" id="UP001150925"/>
    </source>
</evidence>
<dbReference type="Proteomes" id="UP001150925">
    <property type="component" value="Unassembled WGS sequence"/>
</dbReference>
<comment type="caution">
    <text evidence="1">The sequence shown here is derived from an EMBL/GenBank/DDBJ whole genome shotgun (WGS) entry which is preliminary data.</text>
</comment>
<feature type="non-terminal residue" evidence="1">
    <location>
        <position position="1"/>
    </location>
</feature>
<proteinExistence type="predicted"/>
<sequence length="56" mass="6483">LRKLAIIIANFKASWIYHLQTQLSALEEISLYKLNKDTSAETLMLMFPSAKLTYFC</sequence>
<accession>A0A9W8AIP9</accession>
<name>A0A9W8AIP9_9FUNG</name>
<dbReference type="AlphaFoldDB" id="A0A9W8AIP9"/>
<keyword evidence="2" id="KW-1185">Reference proteome</keyword>
<dbReference type="EMBL" id="JANBPY010003036">
    <property type="protein sequence ID" value="KAJ1952929.1"/>
    <property type="molecule type" value="Genomic_DNA"/>
</dbReference>
<protein>
    <submittedName>
        <fullName evidence="1">Uncharacterized protein</fullName>
    </submittedName>
</protein>